<proteinExistence type="predicted"/>
<reference evidence="1 2" key="1">
    <citation type="submission" date="2018-11" db="EMBL/GenBank/DDBJ databases">
        <title>Aureibaculum marinum gen. nov., sp. nov., a member of the family Flavobacteriaceae isolated from the Bohai Sea.</title>
        <authorList>
            <person name="Ji X."/>
        </authorList>
    </citation>
    <scope>NUCLEOTIDE SEQUENCE [LARGE SCALE GENOMIC DNA]</scope>
    <source>
        <strain evidence="1 2">BH-SD17</strain>
    </source>
</reference>
<dbReference type="Proteomes" id="UP000270856">
    <property type="component" value="Unassembled WGS sequence"/>
</dbReference>
<evidence type="ECO:0000313" key="1">
    <source>
        <dbReference type="EMBL" id="RPD96716.1"/>
    </source>
</evidence>
<evidence type="ECO:0008006" key="3">
    <source>
        <dbReference type="Google" id="ProtNLM"/>
    </source>
</evidence>
<comment type="caution">
    <text evidence="1">The sequence shown here is derived from an EMBL/GenBank/DDBJ whole genome shotgun (WGS) entry which is preliminary data.</text>
</comment>
<sequence length="386" mass="43880">MVTEELLTLVLKLIFKQKKMKKIVYLIMMLGVVLTSCDPMEDIHADIDAQEEVITGEIAYTLTDEDYDELDLSYGNFNSVDDAKAMLPSLLSDKYPVWGEGALVEVTFDVYAPKQDQDSIIVYTVSSDDYDEFGTSYGNFDDLDQIYDLVESKFPNPVNNMLVSLTYDYYDGSNRELNNGFFYSDNEWHFIEGFTEDEYKSMGEGYPNFSSEDEATAKIPIFLLDKFKYDNYAAGDIVATMYKLYTSDVSDLDGDGSTEDSTTYSYIKYFIFDGTSWSEYNNVAQETVKFGHDGSTWVPDNTIKYTLTAADYELVGNGYYKNFDVRAGKAEESETVRLEKINTILLNNFPDAEEGQKFSVSYNVYNGSNAVYTMNVIKVGPEYVLQ</sequence>
<name>A0A3N4NUK4_9FLAO</name>
<gene>
    <name evidence="1" type="ORF">EGM88_10170</name>
</gene>
<dbReference type="EMBL" id="RPFJ01000011">
    <property type="protein sequence ID" value="RPD96716.1"/>
    <property type="molecule type" value="Genomic_DNA"/>
</dbReference>
<accession>A0A3N4NUK4</accession>
<keyword evidence="2" id="KW-1185">Reference proteome</keyword>
<organism evidence="1 2">
    <name type="scientific">Aureibaculum marinum</name>
    <dbReference type="NCBI Taxonomy" id="2487930"/>
    <lineage>
        <taxon>Bacteria</taxon>
        <taxon>Pseudomonadati</taxon>
        <taxon>Bacteroidota</taxon>
        <taxon>Flavobacteriia</taxon>
        <taxon>Flavobacteriales</taxon>
        <taxon>Flavobacteriaceae</taxon>
        <taxon>Aureibaculum</taxon>
    </lineage>
</organism>
<evidence type="ECO:0000313" key="2">
    <source>
        <dbReference type="Proteomes" id="UP000270856"/>
    </source>
</evidence>
<protein>
    <recommendedName>
        <fullName evidence="3">DUF5017 domain-containing protein</fullName>
    </recommendedName>
</protein>
<dbReference type="AlphaFoldDB" id="A0A3N4NUK4"/>